<evidence type="ECO:0000256" key="1">
    <source>
        <dbReference type="SAM" id="MobiDB-lite"/>
    </source>
</evidence>
<accession>A0A6J6HCC1</accession>
<gene>
    <name evidence="2" type="ORF">UFOPK1808_01371</name>
    <name evidence="3" type="ORF">UFOPK1889_00645</name>
</gene>
<sequence length="62" mass="6441">MTGDAVGKAGSDAAQGHNPAEERSCFTRHGKLNSSLSDRLMYLADGTTHGVMGEGIGCFLTL</sequence>
<evidence type="ECO:0000313" key="3">
    <source>
        <dbReference type="EMBL" id="CAB4617287.1"/>
    </source>
</evidence>
<organism evidence="2">
    <name type="scientific">freshwater metagenome</name>
    <dbReference type="NCBI Taxonomy" id="449393"/>
    <lineage>
        <taxon>unclassified sequences</taxon>
        <taxon>metagenomes</taxon>
        <taxon>ecological metagenomes</taxon>
    </lineage>
</organism>
<proteinExistence type="predicted"/>
<protein>
    <submittedName>
        <fullName evidence="2">Unannotated protein</fullName>
    </submittedName>
</protein>
<dbReference type="EMBL" id="CAEZUL010000217">
    <property type="protein sequence ID" value="CAB4611087.1"/>
    <property type="molecule type" value="Genomic_DNA"/>
</dbReference>
<dbReference type="AlphaFoldDB" id="A0A6J6HCC1"/>
<feature type="region of interest" description="Disordered" evidence="1">
    <location>
        <begin position="1"/>
        <end position="28"/>
    </location>
</feature>
<dbReference type="EMBL" id="CAEZUZ010000089">
    <property type="protein sequence ID" value="CAB4617287.1"/>
    <property type="molecule type" value="Genomic_DNA"/>
</dbReference>
<evidence type="ECO:0000313" key="2">
    <source>
        <dbReference type="EMBL" id="CAB4611087.1"/>
    </source>
</evidence>
<name>A0A6J6HCC1_9ZZZZ</name>
<reference evidence="2" key="1">
    <citation type="submission" date="2020-05" db="EMBL/GenBank/DDBJ databases">
        <authorList>
            <person name="Chiriac C."/>
            <person name="Salcher M."/>
            <person name="Ghai R."/>
            <person name="Kavagutti S V."/>
        </authorList>
    </citation>
    <scope>NUCLEOTIDE SEQUENCE</scope>
</reference>